<dbReference type="EMBL" id="PXYI01000006">
    <property type="protein sequence ID" value="PSJ38419.1"/>
    <property type="molecule type" value="Genomic_DNA"/>
</dbReference>
<feature type="region of interest" description="Disordered" evidence="1">
    <location>
        <begin position="199"/>
        <end position="219"/>
    </location>
</feature>
<protein>
    <recommendedName>
        <fullName evidence="4">Lipoprotein</fullName>
    </recommendedName>
</protein>
<sequence length="219" mass="22547">MRNDFLAGLAALTLAGCSQDGASVGNQLSNDAANVQTSDTPGDAAASREPPADDSGNYVAEANLAALPPVQPPAPGTPGGLPDDRTPVSEASFAATSAQGAANVVQTYFALLEGGKYGDAWRLWSDGGRASGMSREAFAASFGKYSEYHAQIGAPGSIEGAAGSLYVEVPVVVYGRLKSGAEVHMNGPVTLRRVNDVDGSTAEQRKWHIASSDLKPRPK</sequence>
<comment type="caution">
    <text evidence="2">The sequence shown here is derived from an EMBL/GenBank/DDBJ whole genome shotgun (WGS) entry which is preliminary data.</text>
</comment>
<proteinExistence type="predicted"/>
<feature type="compositionally biased region" description="Polar residues" evidence="1">
    <location>
        <begin position="20"/>
        <end position="40"/>
    </location>
</feature>
<dbReference type="Proteomes" id="UP000241167">
    <property type="component" value="Unassembled WGS sequence"/>
</dbReference>
<reference evidence="2 3" key="1">
    <citation type="submission" date="2018-03" db="EMBL/GenBank/DDBJ databases">
        <title>The draft genome of Sphingosinicella sp. GL-C-18.</title>
        <authorList>
            <person name="Liu L."/>
            <person name="Li L."/>
            <person name="Liang L."/>
            <person name="Zhang X."/>
            <person name="Wang T."/>
        </authorList>
    </citation>
    <scope>NUCLEOTIDE SEQUENCE [LARGE SCALE GENOMIC DNA]</scope>
    <source>
        <strain evidence="2 3">GL-C-18</strain>
    </source>
</reference>
<dbReference type="AlphaFoldDB" id="A0A2P7QKB5"/>
<gene>
    <name evidence="2" type="ORF">C7I55_18415</name>
</gene>
<keyword evidence="3" id="KW-1185">Reference proteome</keyword>
<dbReference type="RefSeq" id="WP_106514488.1">
    <property type="nucleotide sequence ID" value="NZ_PXYI01000006.1"/>
</dbReference>
<accession>A0A2P7QKB5</accession>
<evidence type="ECO:0000256" key="1">
    <source>
        <dbReference type="SAM" id="MobiDB-lite"/>
    </source>
</evidence>
<name>A0A2P7QKB5_9SPHN</name>
<evidence type="ECO:0000313" key="3">
    <source>
        <dbReference type="Proteomes" id="UP000241167"/>
    </source>
</evidence>
<organism evidence="2 3">
    <name type="scientific">Allosphingosinicella deserti</name>
    <dbReference type="NCBI Taxonomy" id="2116704"/>
    <lineage>
        <taxon>Bacteria</taxon>
        <taxon>Pseudomonadati</taxon>
        <taxon>Pseudomonadota</taxon>
        <taxon>Alphaproteobacteria</taxon>
        <taxon>Sphingomonadales</taxon>
        <taxon>Sphingomonadaceae</taxon>
        <taxon>Allosphingosinicella</taxon>
    </lineage>
</organism>
<feature type="region of interest" description="Disordered" evidence="1">
    <location>
        <begin position="20"/>
        <end position="88"/>
    </location>
</feature>
<evidence type="ECO:0000313" key="2">
    <source>
        <dbReference type="EMBL" id="PSJ38419.1"/>
    </source>
</evidence>
<evidence type="ECO:0008006" key="4">
    <source>
        <dbReference type="Google" id="ProtNLM"/>
    </source>
</evidence>
<dbReference type="PROSITE" id="PS51257">
    <property type="entry name" value="PROKAR_LIPOPROTEIN"/>
    <property type="match status" value="1"/>
</dbReference>
<dbReference type="OrthoDB" id="485556at2"/>